<keyword evidence="5 8" id="KW-0812">Transmembrane</keyword>
<feature type="transmembrane region" description="Helical" evidence="8">
    <location>
        <begin position="95"/>
        <end position="114"/>
    </location>
</feature>
<keyword evidence="4 10" id="KW-0808">Transferase</keyword>
<evidence type="ECO:0000256" key="7">
    <source>
        <dbReference type="ARBA" id="ARBA00023136"/>
    </source>
</evidence>
<keyword evidence="6 8" id="KW-1133">Transmembrane helix</keyword>
<evidence type="ECO:0000256" key="1">
    <source>
        <dbReference type="ARBA" id="ARBA00004651"/>
    </source>
</evidence>
<evidence type="ECO:0000256" key="4">
    <source>
        <dbReference type="ARBA" id="ARBA00022679"/>
    </source>
</evidence>
<dbReference type="Proteomes" id="UP000033428">
    <property type="component" value="Unassembled WGS sequence"/>
</dbReference>
<feature type="transmembrane region" description="Helical" evidence="8">
    <location>
        <begin position="222"/>
        <end position="243"/>
    </location>
</feature>
<feature type="transmembrane region" description="Helical" evidence="8">
    <location>
        <begin position="175"/>
        <end position="201"/>
    </location>
</feature>
<dbReference type="GO" id="GO:0005886">
    <property type="term" value="C:plasma membrane"/>
    <property type="evidence" value="ECO:0007669"/>
    <property type="project" value="UniProtKB-SubCell"/>
</dbReference>
<keyword evidence="11" id="KW-1185">Reference proteome</keyword>
<evidence type="ECO:0000313" key="10">
    <source>
        <dbReference type="EMBL" id="KJJ85196.1"/>
    </source>
</evidence>
<protein>
    <submittedName>
        <fullName evidence="10">Family glycosyltransferase, 4-amino-4-deoxy-L-arabinose transferase</fullName>
    </submittedName>
</protein>
<dbReference type="PANTHER" id="PTHR33908">
    <property type="entry name" value="MANNOSYLTRANSFERASE YKCB-RELATED"/>
    <property type="match status" value="1"/>
</dbReference>
<sequence length="576" mass="66574">MLFCIIFIGFILRVTGIHFGLPFQFHQDEPIVVNHALGFGSGDFNPHFFAIPPFVSYVLFFIYAGLFIAGKFFGIWRGAEDFICFYFKDPSIFYLIGRFFIGVLPGTLSVAWTYRLARRFLSRSVSIYSAAIMSVSFLNVINAHYIYTDMFLVLFAVIAYESFFRIYKKPFLKNYVISGVLVGFAASVKYNGIMLVFPYLLTHIFTEIKNKTVPKKIFFSRFLWSGIFSAFAVIIFTNPFSVITPAEFKDSFLKQAQAFWYMGFTHHISYSLYEGISHTITAFGIIGLILMVIKDKFRGMIFCIFPIVFYMILVFSSQPFPRYVLLLVPFLSIGGAYFLFSIFKINEKLGSNKITRILNIVIAILFLVPTVSKSIKADILFCGVDTRVESAEWIKNNLEPGSKIAFDSTFFRPALKQPYQQIERKKEFLKNQPGMKNLKRRKLELMIKAAKEENRKYPFYFLFDTPEGQGQFLETLPALPLDVNVLKKEGIEYIVINTASFTPGKEKFLEDIDEREEAIKEFSPYLDRVYRRVFDEVELTCLPVNDLDVYNRVEMGPPLRIYKIISKKINSENNEE</sequence>
<dbReference type="InterPro" id="IPR038731">
    <property type="entry name" value="RgtA/B/C-like"/>
</dbReference>
<keyword evidence="7 8" id="KW-0472">Membrane</keyword>
<dbReference type="InterPro" id="IPR050297">
    <property type="entry name" value="LipidA_mod_glycosyltrf_83"/>
</dbReference>
<reference evidence="10 11" key="1">
    <citation type="submission" date="2015-02" db="EMBL/GenBank/DDBJ databases">
        <title>Single-cell genomics of uncultivated deep-branching MTB reveals a conserved set of magnetosome genes.</title>
        <authorList>
            <person name="Kolinko S."/>
            <person name="Richter M."/>
            <person name="Glockner F.O."/>
            <person name="Brachmann A."/>
            <person name="Schuler D."/>
        </authorList>
    </citation>
    <scope>NUCLEOTIDE SEQUENCE [LARGE SCALE GENOMIC DNA]</scope>
    <source>
        <strain evidence="10">SKK-01</strain>
    </source>
</reference>
<feature type="transmembrane region" description="Helical" evidence="8">
    <location>
        <begin position="120"/>
        <end position="138"/>
    </location>
</feature>
<organism evidence="10 11">
    <name type="scientific">Candidatus Omnitrophus magneticus</name>
    <dbReference type="NCBI Taxonomy" id="1609969"/>
    <lineage>
        <taxon>Bacteria</taxon>
        <taxon>Pseudomonadati</taxon>
        <taxon>Candidatus Omnitrophota</taxon>
        <taxon>Candidatus Omnitrophus</taxon>
    </lineage>
</organism>
<feature type="transmembrane region" description="Helical" evidence="8">
    <location>
        <begin position="354"/>
        <end position="372"/>
    </location>
</feature>
<comment type="subcellular location">
    <subcellularLocation>
        <location evidence="1">Cell membrane</location>
        <topology evidence="1">Multi-pass membrane protein</topology>
    </subcellularLocation>
</comment>
<evidence type="ECO:0000256" key="8">
    <source>
        <dbReference type="SAM" id="Phobius"/>
    </source>
</evidence>
<dbReference type="AlphaFoldDB" id="A0A0F0CUJ8"/>
<evidence type="ECO:0000259" key="9">
    <source>
        <dbReference type="Pfam" id="PF13231"/>
    </source>
</evidence>
<name>A0A0F0CUJ8_9BACT</name>
<feature type="transmembrane region" description="Helical" evidence="8">
    <location>
        <begin position="54"/>
        <end position="74"/>
    </location>
</feature>
<evidence type="ECO:0000256" key="6">
    <source>
        <dbReference type="ARBA" id="ARBA00022989"/>
    </source>
</evidence>
<evidence type="ECO:0000313" key="11">
    <source>
        <dbReference type="Proteomes" id="UP000033428"/>
    </source>
</evidence>
<dbReference type="Pfam" id="PF13231">
    <property type="entry name" value="PMT_2"/>
    <property type="match status" value="1"/>
</dbReference>
<dbReference type="PANTHER" id="PTHR33908:SF11">
    <property type="entry name" value="MEMBRANE PROTEIN"/>
    <property type="match status" value="1"/>
</dbReference>
<dbReference type="PATRIC" id="fig|1609969.3.peg.977"/>
<keyword evidence="3" id="KW-0328">Glycosyltransferase</keyword>
<feature type="domain" description="Glycosyltransferase RgtA/B/C/D-like" evidence="9">
    <location>
        <begin position="100"/>
        <end position="220"/>
    </location>
</feature>
<feature type="transmembrane region" description="Helical" evidence="8">
    <location>
        <begin position="323"/>
        <end position="342"/>
    </location>
</feature>
<evidence type="ECO:0000256" key="2">
    <source>
        <dbReference type="ARBA" id="ARBA00022475"/>
    </source>
</evidence>
<accession>A0A0F0CUJ8</accession>
<feature type="transmembrane region" description="Helical" evidence="8">
    <location>
        <begin position="275"/>
        <end position="293"/>
    </location>
</feature>
<evidence type="ECO:0000256" key="5">
    <source>
        <dbReference type="ARBA" id="ARBA00022692"/>
    </source>
</evidence>
<dbReference type="GO" id="GO:0016763">
    <property type="term" value="F:pentosyltransferase activity"/>
    <property type="evidence" value="ECO:0007669"/>
    <property type="project" value="TreeGrafter"/>
</dbReference>
<feature type="transmembrane region" description="Helical" evidence="8">
    <location>
        <begin position="300"/>
        <end position="317"/>
    </location>
</feature>
<proteinExistence type="predicted"/>
<keyword evidence="2" id="KW-1003">Cell membrane</keyword>
<comment type="caution">
    <text evidence="10">The sequence shown here is derived from an EMBL/GenBank/DDBJ whole genome shotgun (WGS) entry which is preliminary data.</text>
</comment>
<dbReference type="GO" id="GO:0009103">
    <property type="term" value="P:lipopolysaccharide biosynthetic process"/>
    <property type="evidence" value="ECO:0007669"/>
    <property type="project" value="UniProtKB-ARBA"/>
</dbReference>
<evidence type="ECO:0000256" key="3">
    <source>
        <dbReference type="ARBA" id="ARBA00022676"/>
    </source>
</evidence>
<dbReference type="EMBL" id="JYNY01000203">
    <property type="protein sequence ID" value="KJJ85196.1"/>
    <property type="molecule type" value="Genomic_DNA"/>
</dbReference>
<gene>
    <name evidence="10" type="ORF">OMAG_000908</name>
</gene>